<accession>A0AAE1PYX9</accession>
<dbReference type="Proteomes" id="UP001292094">
    <property type="component" value="Unassembled WGS sequence"/>
</dbReference>
<keyword evidence="3" id="KW-1185">Reference proteome</keyword>
<evidence type="ECO:0000256" key="1">
    <source>
        <dbReference type="SAM" id="MobiDB-lite"/>
    </source>
</evidence>
<reference evidence="2" key="1">
    <citation type="submission" date="2023-11" db="EMBL/GenBank/DDBJ databases">
        <title>Genome assemblies of two species of porcelain crab, Petrolisthes cinctipes and Petrolisthes manimaculis (Anomura: Porcellanidae).</title>
        <authorList>
            <person name="Angst P."/>
        </authorList>
    </citation>
    <scope>NUCLEOTIDE SEQUENCE</scope>
    <source>
        <strain evidence="2">PB745_02</strain>
        <tissue evidence="2">Gill</tissue>
    </source>
</reference>
<proteinExistence type="predicted"/>
<protein>
    <submittedName>
        <fullName evidence="2">Uncharacterized protein</fullName>
    </submittedName>
</protein>
<organism evidence="2 3">
    <name type="scientific">Petrolisthes manimaculis</name>
    <dbReference type="NCBI Taxonomy" id="1843537"/>
    <lineage>
        <taxon>Eukaryota</taxon>
        <taxon>Metazoa</taxon>
        <taxon>Ecdysozoa</taxon>
        <taxon>Arthropoda</taxon>
        <taxon>Crustacea</taxon>
        <taxon>Multicrustacea</taxon>
        <taxon>Malacostraca</taxon>
        <taxon>Eumalacostraca</taxon>
        <taxon>Eucarida</taxon>
        <taxon>Decapoda</taxon>
        <taxon>Pleocyemata</taxon>
        <taxon>Anomura</taxon>
        <taxon>Galatheoidea</taxon>
        <taxon>Porcellanidae</taxon>
        <taxon>Petrolisthes</taxon>
    </lineage>
</organism>
<comment type="caution">
    <text evidence="2">The sequence shown here is derived from an EMBL/GenBank/DDBJ whole genome shotgun (WGS) entry which is preliminary data.</text>
</comment>
<dbReference type="AlphaFoldDB" id="A0AAE1PYX9"/>
<evidence type="ECO:0000313" key="3">
    <source>
        <dbReference type="Proteomes" id="UP001292094"/>
    </source>
</evidence>
<dbReference type="EMBL" id="JAWZYT010000941">
    <property type="protein sequence ID" value="KAK4317191.1"/>
    <property type="molecule type" value="Genomic_DNA"/>
</dbReference>
<name>A0AAE1PYX9_9EUCA</name>
<feature type="region of interest" description="Disordered" evidence="1">
    <location>
        <begin position="1"/>
        <end position="22"/>
    </location>
</feature>
<gene>
    <name evidence="2" type="ORF">Pmani_011720</name>
</gene>
<evidence type="ECO:0000313" key="2">
    <source>
        <dbReference type="EMBL" id="KAK4317191.1"/>
    </source>
</evidence>
<sequence>MSAIAWEGDQQGVADGQEGRDGGQTFGFDAQICEFVGLEVNKFHFESTALWLDCPPTRLLHLGLAALANWQSRSELVATPTLTLSLGLIQACTAQYPAYLSQHHKNLGEFVRSITRKLM</sequence>